<dbReference type="RefSeq" id="WP_139574598.1">
    <property type="nucleotide sequence ID" value="NZ_VDMA02000006.1"/>
</dbReference>
<protein>
    <submittedName>
        <fullName evidence="2">Uncharacterized protein</fullName>
    </submittedName>
</protein>
<organism evidence="2 3">
    <name type="scientific">Microbispora catharanthi</name>
    <dbReference type="NCBI Taxonomy" id="1712871"/>
    <lineage>
        <taxon>Bacteria</taxon>
        <taxon>Bacillati</taxon>
        <taxon>Actinomycetota</taxon>
        <taxon>Actinomycetes</taxon>
        <taxon>Streptosporangiales</taxon>
        <taxon>Streptosporangiaceae</taxon>
        <taxon>Microbispora</taxon>
    </lineage>
</organism>
<feature type="transmembrane region" description="Helical" evidence="1">
    <location>
        <begin position="39"/>
        <end position="58"/>
    </location>
</feature>
<sequence length="66" mass="6590">MSSQARTRAVGVLFVLAVIAVTGALVGAIGHYTVLDRPVLPGALAARLIIVSGTLVFGTGPSSRSG</sequence>
<keyword evidence="1" id="KW-1133">Transmembrane helix</keyword>
<dbReference type="AlphaFoldDB" id="A0A5N6BX04"/>
<reference evidence="2 3" key="1">
    <citation type="submission" date="2019-10" db="EMBL/GenBank/DDBJ databases">
        <title>Nonomuraea sp. nov., isolated from Phyllanthus amarus.</title>
        <authorList>
            <person name="Klykleung N."/>
            <person name="Tanasupawat S."/>
        </authorList>
    </citation>
    <scope>NUCLEOTIDE SEQUENCE [LARGE SCALE GENOMIC DNA]</scope>
    <source>
        <strain evidence="2 3">CR1-09</strain>
    </source>
</reference>
<dbReference type="EMBL" id="VDMA02000006">
    <property type="protein sequence ID" value="KAB8184830.1"/>
    <property type="molecule type" value="Genomic_DNA"/>
</dbReference>
<comment type="caution">
    <text evidence="2">The sequence shown here is derived from an EMBL/GenBank/DDBJ whole genome shotgun (WGS) entry which is preliminary data.</text>
</comment>
<keyword evidence="3" id="KW-1185">Reference proteome</keyword>
<evidence type="ECO:0000313" key="3">
    <source>
        <dbReference type="Proteomes" id="UP000313066"/>
    </source>
</evidence>
<keyword evidence="1" id="KW-0812">Transmembrane</keyword>
<dbReference type="Proteomes" id="UP000313066">
    <property type="component" value="Unassembled WGS sequence"/>
</dbReference>
<name>A0A5N6BX04_9ACTN</name>
<evidence type="ECO:0000256" key="1">
    <source>
        <dbReference type="SAM" id="Phobius"/>
    </source>
</evidence>
<accession>A0A5N6BX04</accession>
<evidence type="ECO:0000313" key="2">
    <source>
        <dbReference type="EMBL" id="KAB8184830.1"/>
    </source>
</evidence>
<proteinExistence type="predicted"/>
<feature type="transmembrane region" description="Helical" evidence="1">
    <location>
        <begin position="12"/>
        <end position="33"/>
    </location>
</feature>
<gene>
    <name evidence="2" type="ORF">FH610_012975</name>
</gene>
<keyword evidence="1" id="KW-0472">Membrane</keyword>